<dbReference type="GeneID" id="34610684"/>
<evidence type="ECO:0000313" key="3">
    <source>
        <dbReference type="Proteomes" id="UP000184188"/>
    </source>
</evidence>
<feature type="chain" id="PRO_5012747381" description="Secreted protein" evidence="1">
    <location>
        <begin position="21"/>
        <end position="71"/>
    </location>
</feature>
<proteinExistence type="predicted"/>
<dbReference type="Proteomes" id="UP000184188">
    <property type="component" value="Unassembled WGS sequence"/>
</dbReference>
<dbReference type="AlphaFoldDB" id="A0A1L9S6D3"/>
<reference evidence="3" key="1">
    <citation type="journal article" date="2017" name="Genome Biol.">
        <title>Comparative genomics reveals high biological diversity and specific adaptations in the industrially and medically important fungal genus Aspergillus.</title>
        <authorList>
            <person name="de Vries R.P."/>
            <person name="Riley R."/>
            <person name="Wiebenga A."/>
            <person name="Aguilar-Osorio G."/>
            <person name="Amillis S."/>
            <person name="Uchima C.A."/>
            <person name="Anderluh G."/>
            <person name="Asadollahi M."/>
            <person name="Askin M."/>
            <person name="Barry K."/>
            <person name="Battaglia E."/>
            <person name="Bayram O."/>
            <person name="Benocci T."/>
            <person name="Braus-Stromeyer S.A."/>
            <person name="Caldana C."/>
            <person name="Canovas D."/>
            <person name="Cerqueira G.C."/>
            <person name="Chen F."/>
            <person name="Chen W."/>
            <person name="Choi C."/>
            <person name="Clum A."/>
            <person name="Dos Santos R.A."/>
            <person name="Damasio A.R."/>
            <person name="Diallinas G."/>
            <person name="Emri T."/>
            <person name="Fekete E."/>
            <person name="Flipphi M."/>
            <person name="Freyberg S."/>
            <person name="Gallo A."/>
            <person name="Gournas C."/>
            <person name="Habgood R."/>
            <person name="Hainaut M."/>
            <person name="Harispe M.L."/>
            <person name="Henrissat B."/>
            <person name="Hilden K.S."/>
            <person name="Hope R."/>
            <person name="Hossain A."/>
            <person name="Karabika E."/>
            <person name="Karaffa L."/>
            <person name="Karanyi Z."/>
            <person name="Krasevec N."/>
            <person name="Kuo A."/>
            <person name="Kusch H."/>
            <person name="LaButti K."/>
            <person name="Lagendijk E.L."/>
            <person name="Lapidus A."/>
            <person name="Levasseur A."/>
            <person name="Lindquist E."/>
            <person name="Lipzen A."/>
            <person name="Logrieco A.F."/>
            <person name="MacCabe A."/>
            <person name="Maekelae M.R."/>
            <person name="Malavazi I."/>
            <person name="Melin P."/>
            <person name="Meyer V."/>
            <person name="Mielnichuk N."/>
            <person name="Miskei M."/>
            <person name="Molnar A.P."/>
            <person name="Mule G."/>
            <person name="Ngan C.Y."/>
            <person name="Orejas M."/>
            <person name="Orosz E."/>
            <person name="Ouedraogo J.P."/>
            <person name="Overkamp K.M."/>
            <person name="Park H.-S."/>
            <person name="Perrone G."/>
            <person name="Piumi F."/>
            <person name="Punt P.J."/>
            <person name="Ram A.F."/>
            <person name="Ramon A."/>
            <person name="Rauscher S."/>
            <person name="Record E."/>
            <person name="Riano-Pachon D.M."/>
            <person name="Robert V."/>
            <person name="Roehrig J."/>
            <person name="Ruller R."/>
            <person name="Salamov A."/>
            <person name="Salih N.S."/>
            <person name="Samson R.A."/>
            <person name="Sandor E."/>
            <person name="Sanguinetti M."/>
            <person name="Schuetze T."/>
            <person name="Sepcic K."/>
            <person name="Shelest E."/>
            <person name="Sherlock G."/>
            <person name="Sophianopoulou V."/>
            <person name="Squina F.M."/>
            <person name="Sun H."/>
            <person name="Susca A."/>
            <person name="Todd R.B."/>
            <person name="Tsang A."/>
            <person name="Unkles S.E."/>
            <person name="van de Wiele N."/>
            <person name="van Rossen-Uffink D."/>
            <person name="Oliveira J.V."/>
            <person name="Vesth T.C."/>
            <person name="Visser J."/>
            <person name="Yu J.-H."/>
            <person name="Zhou M."/>
            <person name="Andersen M.R."/>
            <person name="Archer D.B."/>
            <person name="Baker S.E."/>
            <person name="Benoit I."/>
            <person name="Brakhage A.A."/>
            <person name="Braus G.H."/>
            <person name="Fischer R."/>
            <person name="Frisvad J.C."/>
            <person name="Goldman G.H."/>
            <person name="Houbraken J."/>
            <person name="Oakley B."/>
            <person name="Pocsi I."/>
            <person name="Scazzocchio C."/>
            <person name="Seiboth B."/>
            <person name="vanKuyk P.A."/>
            <person name="Wortman J."/>
            <person name="Dyer P.S."/>
            <person name="Grigoriev I.V."/>
        </authorList>
    </citation>
    <scope>NUCLEOTIDE SEQUENCE [LARGE SCALE GENOMIC DNA]</scope>
    <source>
        <strain evidence="3">CBS 506.65</strain>
    </source>
</reference>
<gene>
    <name evidence="2" type="ORF">ASPZODRAFT_137125</name>
</gene>
<evidence type="ECO:0008006" key="4">
    <source>
        <dbReference type="Google" id="ProtNLM"/>
    </source>
</evidence>
<dbReference type="EMBL" id="KV878357">
    <property type="protein sequence ID" value="OJJ42728.1"/>
    <property type="molecule type" value="Genomic_DNA"/>
</dbReference>
<name>A0A1L9S6D3_9EURO</name>
<evidence type="ECO:0000313" key="2">
    <source>
        <dbReference type="EMBL" id="OJJ42728.1"/>
    </source>
</evidence>
<keyword evidence="3" id="KW-1185">Reference proteome</keyword>
<accession>A0A1L9S6D3</accession>
<protein>
    <recommendedName>
        <fullName evidence="4">Secreted protein</fullName>
    </recommendedName>
</protein>
<feature type="signal peptide" evidence="1">
    <location>
        <begin position="1"/>
        <end position="20"/>
    </location>
</feature>
<organism evidence="2 3">
    <name type="scientific">Penicilliopsis zonata CBS 506.65</name>
    <dbReference type="NCBI Taxonomy" id="1073090"/>
    <lineage>
        <taxon>Eukaryota</taxon>
        <taxon>Fungi</taxon>
        <taxon>Dikarya</taxon>
        <taxon>Ascomycota</taxon>
        <taxon>Pezizomycotina</taxon>
        <taxon>Eurotiomycetes</taxon>
        <taxon>Eurotiomycetidae</taxon>
        <taxon>Eurotiales</taxon>
        <taxon>Aspergillaceae</taxon>
        <taxon>Penicilliopsis</taxon>
    </lineage>
</organism>
<sequence>MLRSASRLLCAGMLSCRVFCCLSPTFSARLLGKASANATAAADKEDPPGRAVGSAASRACPGPSLCWAVSD</sequence>
<keyword evidence="1" id="KW-0732">Signal</keyword>
<evidence type="ECO:0000256" key="1">
    <source>
        <dbReference type="SAM" id="SignalP"/>
    </source>
</evidence>
<dbReference type="RefSeq" id="XP_022577238.1">
    <property type="nucleotide sequence ID" value="XM_022724219.1"/>
</dbReference>
<dbReference type="VEuPathDB" id="FungiDB:ASPZODRAFT_137125"/>